<dbReference type="SMART" id="SM00448">
    <property type="entry name" value="REC"/>
    <property type="match status" value="1"/>
</dbReference>
<dbReference type="PROSITE" id="PS50110">
    <property type="entry name" value="RESPONSE_REGULATORY"/>
    <property type="match status" value="1"/>
</dbReference>
<feature type="modified residue" description="4-aspartylphosphate" evidence="3">
    <location>
        <position position="56"/>
    </location>
</feature>
<evidence type="ECO:0000256" key="3">
    <source>
        <dbReference type="PROSITE-ProRule" id="PRU00169"/>
    </source>
</evidence>
<keyword evidence="1 3" id="KW-0597">Phosphoprotein</keyword>
<dbReference type="Pfam" id="PF00072">
    <property type="entry name" value="Response_reg"/>
    <property type="match status" value="1"/>
</dbReference>
<reference evidence="6" key="1">
    <citation type="submission" date="2022-10" db="EMBL/GenBank/DDBJ databases">
        <authorList>
            <person name="Yu W.X."/>
        </authorList>
    </citation>
    <scope>NUCLEOTIDE SEQUENCE</scope>
    <source>
        <strain evidence="6">AAT</strain>
    </source>
</reference>
<sequence length="215" mass="24069">MAKSKLYLVDDHQIFREGLRNLIEIEGIGEVVGESNNGKDFIDKIEHIDVDLVLMDISMPVMNGIEATKLAIEKNPELKVMALSMNGDEDYYYKMIEAGVKGFLLKDSGIKEIERAILTVIEGDSYFSNELLRRIISNLAKPSDKKTEADSLLSGREKEVLIEICNGLTNDEIAEKLFISAQTVKGHRSNLLSKTNCRNSASLVMYAIKNKIVEL</sequence>
<dbReference type="GO" id="GO:0000160">
    <property type="term" value="P:phosphorelay signal transduction system"/>
    <property type="evidence" value="ECO:0007669"/>
    <property type="project" value="InterPro"/>
</dbReference>
<keyword evidence="2" id="KW-0238">DNA-binding</keyword>
<comment type="caution">
    <text evidence="6">The sequence shown here is derived from an EMBL/GenBank/DDBJ whole genome shotgun (WGS) entry which is preliminary data.</text>
</comment>
<feature type="domain" description="HTH luxR-type" evidence="4">
    <location>
        <begin position="146"/>
        <end position="211"/>
    </location>
</feature>
<accession>A0AAE3M0Z3</accession>
<dbReference type="CDD" id="cd06170">
    <property type="entry name" value="LuxR_C_like"/>
    <property type="match status" value="1"/>
</dbReference>
<organism evidence="6 7">
    <name type="scientific">Plebeiibacterium sediminum</name>
    <dbReference type="NCBI Taxonomy" id="2992112"/>
    <lineage>
        <taxon>Bacteria</taxon>
        <taxon>Pseudomonadati</taxon>
        <taxon>Bacteroidota</taxon>
        <taxon>Bacteroidia</taxon>
        <taxon>Marinilabiliales</taxon>
        <taxon>Marinilabiliaceae</taxon>
        <taxon>Plebeiibacterium</taxon>
    </lineage>
</organism>
<dbReference type="GO" id="GO:0003677">
    <property type="term" value="F:DNA binding"/>
    <property type="evidence" value="ECO:0007669"/>
    <property type="project" value="UniProtKB-KW"/>
</dbReference>
<dbReference type="SMART" id="SM00421">
    <property type="entry name" value="HTH_LUXR"/>
    <property type="match status" value="1"/>
</dbReference>
<evidence type="ECO:0000259" key="5">
    <source>
        <dbReference type="PROSITE" id="PS50110"/>
    </source>
</evidence>
<dbReference type="AlphaFoldDB" id="A0AAE3M0Z3"/>
<evidence type="ECO:0000256" key="1">
    <source>
        <dbReference type="ARBA" id="ARBA00022553"/>
    </source>
</evidence>
<dbReference type="Pfam" id="PF00196">
    <property type="entry name" value="GerE"/>
    <property type="match status" value="1"/>
</dbReference>
<dbReference type="Gene3D" id="3.40.50.2300">
    <property type="match status" value="1"/>
</dbReference>
<evidence type="ECO:0000313" key="7">
    <source>
        <dbReference type="Proteomes" id="UP001209229"/>
    </source>
</evidence>
<keyword evidence="7" id="KW-1185">Reference proteome</keyword>
<dbReference type="Proteomes" id="UP001209229">
    <property type="component" value="Unassembled WGS sequence"/>
</dbReference>
<proteinExistence type="predicted"/>
<dbReference type="PANTHER" id="PTHR43214:SF43">
    <property type="entry name" value="TWO-COMPONENT RESPONSE REGULATOR"/>
    <property type="match status" value="1"/>
</dbReference>
<dbReference type="PROSITE" id="PS00622">
    <property type="entry name" value="HTH_LUXR_1"/>
    <property type="match status" value="1"/>
</dbReference>
<dbReference type="PANTHER" id="PTHR43214">
    <property type="entry name" value="TWO-COMPONENT RESPONSE REGULATOR"/>
    <property type="match status" value="1"/>
</dbReference>
<dbReference type="RefSeq" id="WP_301188634.1">
    <property type="nucleotide sequence ID" value="NZ_JAPDPJ010000001.1"/>
</dbReference>
<name>A0AAE3M0Z3_9BACT</name>
<dbReference type="SUPFAM" id="SSF46894">
    <property type="entry name" value="C-terminal effector domain of the bipartite response regulators"/>
    <property type="match status" value="1"/>
</dbReference>
<dbReference type="EMBL" id="JAPDPJ010000001">
    <property type="protein sequence ID" value="MCW3785063.1"/>
    <property type="molecule type" value="Genomic_DNA"/>
</dbReference>
<feature type="domain" description="Response regulatory" evidence="5">
    <location>
        <begin position="5"/>
        <end position="121"/>
    </location>
</feature>
<dbReference type="SUPFAM" id="SSF52172">
    <property type="entry name" value="CheY-like"/>
    <property type="match status" value="1"/>
</dbReference>
<dbReference type="GO" id="GO:0006355">
    <property type="term" value="P:regulation of DNA-templated transcription"/>
    <property type="evidence" value="ECO:0007669"/>
    <property type="project" value="InterPro"/>
</dbReference>
<dbReference type="InterPro" id="IPR001789">
    <property type="entry name" value="Sig_transdc_resp-reg_receiver"/>
</dbReference>
<gene>
    <name evidence="6" type="ORF">OM075_01225</name>
</gene>
<dbReference type="InterPro" id="IPR011006">
    <property type="entry name" value="CheY-like_superfamily"/>
</dbReference>
<dbReference type="CDD" id="cd17535">
    <property type="entry name" value="REC_NarL-like"/>
    <property type="match status" value="1"/>
</dbReference>
<dbReference type="InterPro" id="IPR016032">
    <property type="entry name" value="Sig_transdc_resp-reg_C-effctor"/>
</dbReference>
<evidence type="ECO:0000256" key="2">
    <source>
        <dbReference type="ARBA" id="ARBA00023125"/>
    </source>
</evidence>
<dbReference type="PRINTS" id="PR00038">
    <property type="entry name" value="HTHLUXR"/>
</dbReference>
<evidence type="ECO:0000313" key="6">
    <source>
        <dbReference type="EMBL" id="MCW3785063.1"/>
    </source>
</evidence>
<dbReference type="InterPro" id="IPR058245">
    <property type="entry name" value="NreC/VraR/RcsB-like_REC"/>
</dbReference>
<evidence type="ECO:0000259" key="4">
    <source>
        <dbReference type="PROSITE" id="PS50043"/>
    </source>
</evidence>
<dbReference type="PROSITE" id="PS50043">
    <property type="entry name" value="HTH_LUXR_2"/>
    <property type="match status" value="1"/>
</dbReference>
<dbReference type="InterPro" id="IPR000792">
    <property type="entry name" value="Tscrpt_reg_LuxR_C"/>
</dbReference>
<dbReference type="InterPro" id="IPR039420">
    <property type="entry name" value="WalR-like"/>
</dbReference>
<protein>
    <submittedName>
        <fullName evidence="6">Response regulator transcription factor</fullName>
    </submittedName>
</protein>